<feature type="transmembrane region" description="Helical" evidence="1">
    <location>
        <begin position="120"/>
        <end position="140"/>
    </location>
</feature>
<name>A0A0G1P7M2_9BACT</name>
<keyword evidence="1" id="KW-0812">Transmembrane</keyword>
<organism evidence="2 3">
    <name type="scientific">Candidatus Jorgensenbacteria bacterium GW2011_GWA2_45_13</name>
    <dbReference type="NCBI Taxonomy" id="1618662"/>
    <lineage>
        <taxon>Bacteria</taxon>
        <taxon>Candidatus Joergenseniibacteriota</taxon>
    </lineage>
</organism>
<comment type="caution">
    <text evidence="2">The sequence shown here is derived from an EMBL/GenBank/DDBJ whole genome shotgun (WGS) entry which is preliminary data.</text>
</comment>
<feature type="transmembrane region" description="Helical" evidence="1">
    <location>
        <begin position="170"/>
        <end position="192"/>
    </location>
</feature>
<gene>
    <name evidence="2" type="ORF">UW92_C0002G0028</name>
</gene>
<accession>A0A0G1P7M2</accession>
<feature type="transmembrane region" description="Helical" evidence="1">
    <location>
        <begin position="87"/>
        <end position="108"/>
    </location>
</feature>
<sequence>MKRENFFIVSAIALNIAAGLTYDWKLFDGSSNPNVASWAVWSFITILNFKSYKDMSKDWKKSAFPLASSILCLITLALVALKGRFAGLNYFDITALVLGSVTSIAWWLVKAAKMATVAQVLSQICIAIGFIPTYVMVWNNPHAEQLLPWIIWPVSFAVQAYVVKLREGKFFEFLYPVNCVFLHSAVAVMILVL</sequence>
<protein>
    <submittedName>
        <fullName evidence="2">Uncharacterized protein</fullName>
    </submittedName>
</protein>
<proteinExistence type="predicted"/>
<evidence type="ECO:0000256" key="1">
    <source>
        <dbReference type="SAM" id="Phobius"/>
    </source>
</evidence>
<keyword evidence="1" id="KW-1133">Transmembrane helix</keyword>
<dbReference type="Proteomes" id="UP000033966">
    <property type="component" value="Unassembled WGS sequence"/>
</dbReference>
<feature type="transmembrane region" description="Helical" evidence="1">
    <location>
        <begin position="35"/>
        <end position="52"/>
    </location>
</feature>
<evidence type="ECO:0000313" key="2">
    <source>
        <dbReference type="EMBL" id="KKT92384.1"/>
    </source>
</evidence>
<feature type="transmembrane region" description="Helical" evidence="1">
    <location>
        <begin position="146"/>
        <end position="163"/>
    </location>
</feature>
<keyword evidence="1" id="KW-0472">Membrane</keyword>
<evidence type="ECO:0000313" key="3">
    <source>
        <dbReference type="Proteomes" id="UP000033966"/>
    </source>
</evidence>
<feature type="transmembrane region" description="Helical" evidence="1">
    <location>
        <begin position="64"/>
        <end position="81"/>
    </location>
</feature>
<dbReference type="EMBL" id="LCKF01000002">
    <property type="protein sequence ID" value="KKT92384.1"/>
    <property type="molecule type" value="Genomic_DNA"/>
</dbReference>
<dbReference type="AlphaFoldDB" id="A0A0G1P7M2"/>
<reference evidence="2 3" key="1">
    <citation type="journal article" date="2015" name="Nature">
        <title>rRNA introns, odd ribosomes, and small enigmatic genomes across a large radiation of phyla.</title>
        <authorList>
            <person name="Brown C.T."/>
            <person name="Hug L.A."/>
            <person name="Thomas B.C."/>
            <person name="Sharon I."/>
            <person name="Castelle C.J."/>
            <person name="Singh A."/>
            <person name="Wilkins M.J."/>
            <person name="Williams K.H."/>
            <person name="Banfield J.F."/>
        </authorList>
    </citation>
    <scope>NUCLEOTIDE SEQUENCE [LARGE SCALE GENOMIC DNA]</scope>
</reference>